<evidence type="ECO:0000313" key="1">
    <source>
        <dbReference type="EMBL" id="EFA77576.1"/>
    </source>
</evidence>
<organism evidence="1 2">
    <name type="scientific">Heterostelium pallidum (strain ATCC 26659 / Pp 5 / PN500)</name>
    <name type="common">Cellular slime mold</name>
    <name type="synonym">Polysphondylium pallidum</name>
    <dbReference type="NCBI Taxonomy" id="670386"/>
    <lineage>
        <taxon>Eukaryota</taxon>
        <taxon>Amoebozoa</taxon>
        <taxon>Evosea</taxon>
        <taxon>Eumycetozoa</taxon>
        <taxon>Dictyostelia</taxon>
        <taxon>Acytosteliales</taxon>
        <taxon>Acytosteliaceae</taxon>
        <taxon>Heterostelium</taxon>
    </lineage>
</organism>
<comment type="caution">
    <text evidence="1">The sequence shown here is derived from an EMBL/GenBank/DDBJ whole genome shotgun (WGS) entry which is preliminary data.</text>
</comment>
<keyword evidence="2" id="KW-1185">Reference proteome</keyword>
<dbReference type="InterPro" id="IPR051251">
    <property type="entry name" value="STK_FNIP-Repeat"/>
</dbReference>
<dbReference type="InParanoid" id="D3BLX5"/>
<dbReference type="EMBL" id="ADBJ01000042">
    <property type="protein sequence ID" value="EFA77576.1"/>
    <property type="molecule type" value="Genomic_DNA"/>
</dbReference>
<proteinExistence type="predicted"/>
<name>D3BLX5_HETP5</name>
<evidence type="ECO:0000313" key="2">
    <source>
        <dbReference type="Proteomes" id="UP000001396"/>
    </source>
</evidence>
<gene>
    <name evidence="1" type="ORF">PPL_12179</name>
</gene>
<dbReference type="GeneID" id="31367646"/>
<dbReference type="RefSeq" id="XP_020429704.1">
    <property type="nucleotide sequence ID" value="XM_020582923.1"/>
</dbReference>
<accession>D3BLX5</accession>
<protein>
    <recommendedName>
        <fullName evidence="3">FNIP repeat-containing protein</fullName>
    </recommendedName>
</protein>
<dbReference type="Proteomes" id="UP000001396">
    <property type="component" value="Unassembled WGS sequence"/>
</dbReference>
<reference evidence="1 2" key="1">
    <citation type="journal article" date="2011" name="Genome Res.">
        <title>Phylogeny-wide analysis of social amoeba genomes highlights ancient origins for complex intercellular communication.</title>
        <authorList>
            <person name="Heidel A.J."/>
            <person name="Lawal H.M."/>
            <person name="Felder M."/>
            <person name="Schilde C."/>
            <person name="Helps N.R."/>
            <person name="Tunggal B."/>
            <person name="Rivero F."/>
            <person name="John U."/>
            <person name="Schleicher M."/>
            <person name="Eichinger L."/>
            <person name="Platzer M."/>
            <person name="Noegel A.A."/>
            <person name="Schaap P."/>
            <person name="Gloeckner G."/>
        </authorList>
    </citation>
    <scope>NUCLEOTIDE SEQUENCE [LARGE SCALE GENOMIC DNA]</scope>
    <source>
        <strain evidence="2">ATCC 26659 / Pp 5 / PN500</strain>
    </source>
</reference>
<dbReference type="PANTHER" id="PTHR32134">
    <property type="entry name" value="FNIP REPEAT-CONTAINING PROTEIN"/>
    <property type="match status" value="1"/>
</dbReference>
<dbReference type="InterPro" id="IPR008615">
    <property type="entry name" value="FNIP"/>
</dbReference>
<dbReference type="AlphaFoldDB" id="D3BLX5"/>
<evidence type="ECO:0008006" key="3">
    <source>
        <dbReference type="Google" id="ProtNLM"/>
    </source>
</evidence>
<dbReference type="Pfam" id="PF05725">
    <property type="entry name" value="FNIP"/>
    <property type="match status" value="2"/>
</dbReference>
<dbReference type="PANTHER" id="PTHR32134:SF169">
    <property type="entry name" value="FNIP REPEAT-CONTAINING PROTEIN-RELATED"/>
    <property type="match status" value="1"/>
</dbReference>
<sequence>MVKIFTCDSIYICGEDNLTIQINHSKHFKLRTYDSILKKSLQSKTNCSLYISYAPACDVFITHQHDFKFRYNKLLEIKSIPSFISTITLSVGLHKESESQHLYKLLAQSNTITEFIGCHTLKYGFSRSLRKLSFDKHFNEPLSKDSLPRGLSSLSLGVVYDRPLKEGDLPDGLISLSIGSKLFQHIIEPGALPTSLKELYLPNYTETFKVGSLPDRLEILDYAGRKSQLDKESIGLLPTTIHTLTIVVDTFIFESDLPNLRSLTVIPSSFFIPINLDFLRLNQLKTLRIDKRLVNLIGTMPTSITNLNLGEYVFQSSNVALFKKEWKYHFEKFIIKSLEEPIPDNVKIDRLFVEHLYRYRENPIDFIGTLLPRELKVPFQMLNHNPSVPLPNSLETIDLGDFRMTSLVNSPASLKTLKFSNYRTIRKIPTYIKDLSYIIYKNDFVQSEIVIRKGVLFVIRLAWSRQASQ</sequence>